<dbReference type="EC" id="2.7.12.2" evidence="6"/>
<gene>
    <name evidence="14" type="ORF">WN944_028687</name>
</gene>
<evidence type="ECO:0000256" key="3">
    <source>
        <dbReference type="ARBA" id="ARBA00022777"/>
    </source>
</evidence>
<keyword evidence="1" id="KW-0808">Transferase</keyword>
<organism evidence="14 15">
    <name type="scientific">Citrus x changshan-huyou</name>
    <dbReference type="NCBI Taxonomy" id="2935761"/>
    <lineage>
        <taxon>Eukaryota</taxon>
        <taxon>Viridiplantae</taxon>
        <taxon>Streptophyta</taxon>
        <taxon>Embryophyta</taxon>
        <taxon>Tracheophyta</taxon>
        <taxon>Spermatophyta</taxon>
        <taxon>Magnoliopsida</taxon>
        <taxon>eudicotyledons</taxon>
        <taxon>Gunneridae</taxon>
        <taxon>Pentapetalae</taxon>
        <taxon>rosids</taxon>
        <taxon>malvids</taxon>
        <taxon>Sapindales</taxon>
        <taxon>Rutaceae</taxon>
        <taxon>Aurantioideae</taxon>
        <taxon>Citrus</taxon>
    </lineage>
</organism>
<dbReference type="PROSITE" id="PS50011">
    <property type="entry name" value="PROTEIN_KINASE_DOM"/>
    <property type="match status" value="1"/>
</dbReference>
<comment type="catalytic activity">
    <reaction evidence="8">
        <text>L-threonyl-[protein] + ATP = O-phospho-L-threonyl-[protein] + ADP + H(+)</text>
        <dbReference type="Rhea" id="RHEA:46608"/>
        <dbReference type="Rhea" id="RHEA-COMP:11060"/>
        <dbReference type="Rhea" id="RHEA-COMP:11605"/>
        <dbReference type="ChEBI" id="CHEBI:15378"/>
        <dbReference type="ChEBI" id="CHEBI:30013"/>
        <dbReference type="ChEBI" id="CHEBI:30616"/>
        <dbReference type="ChEBI" id="CHEBI:61977"/>
        <dbReference type="ChEBI" id="CHEBI:456216"/>
        <dbReference type="EC" id="2.7.12.2"/>
    </reaction>
</comment>
<evidence type="ECO:0000256" key="9">
    <source>
        <dbReference type="ARBA" id="ARBA00051693"/>
    </source>
</evidence>
<evidence type="ECO:0000256" key="2">
    <source>
        <dbReference type="ARBA" id="ARBA00022741"/>
    </source>
</evidence>
<comment type="similarity">
    <text evidence="5">Belongs to the protein kinase superfamily. STE Ser/Thr protein kinase family. MAP kinase kinase subfamily.</text>
</comment>
<feature type="binding site" evidence="10">
    <location>
        <position position="265"/>
    </location>
    <ligand>
        <name>ATP</name>
        <dbReference type="ChEBI" id="CHEBI:30616"/>
    </ligand>
</feature>
<evidence type="ECO:0000259" key="12">
    <source>
        <dbReference type="PROSITE" id="PS50011"/>
    </source>
</evidence>
<reference evidence="14 15" key="1">
    <citation type="submission" date="2024-05" db="EMBL/GenBank/DDBJ databases">
        <title>Haplotype-resolved chromosome-level genome assembly of Huyou (Citrus changshanensis).</title>
        <authorList>
            <person name="Miao C."/>
            <person name="Chen W."/>
            <person name="Wu Y."/>
            <person name="Wang L."/>
            <person name="Zhao S."/>
            <person name="Grierson D."/>
            <person name="Xu C."/>
            <person name="Chen K."/>
        </authorList>
    </citation>
    <scope>NUCLEOTIDE SEQUENCE [LARGE SCALE GENOMIC DNA]</scope>
    <source>
        <strain evidence="14">01-14</strain>
        <tissue evidence="14">Leaf</tissue>
    </source>
</reference>
<dbReference type="SUPFAM" id="SSF52200">
    <property type="entry name" value="Toll/Interleukin receptor TIR domain"/>
    <property type="match status" value="1"/>
</dbReference>
<evidence type="ECO:0000256" key="4">
    <source>
        <dbReference type="ARBA" id="ARBA00022840"/>
    </source>
</evidence>
<dbReference type="PROSITE" id="PS00107">
    <property type="entry name" value="PROTEIN_KINASE_ATP"/>
    <property type="match status" value="1"/>
</dbReference>
<evidence type="ECO:0000313" key="14">
    <source>
        <dbReference type="EMBL" id="KAK9176668.1"/>
    </source>
</evidence>
<evidence type="ECO:0000256" key="8">
    <source>
        <dbReference type="ARBA" id="ARBA00049299"/>
    </source>
</evidence>
<dbReference type="GO" id="GO:0004708">
    <property type="term" value="F:MAP kinase kinase activity"/>
    <property type="evidence" value="ECO:0007669"/>
    <property type="project" value="UniProtKB-EC"/>
</dbReference>
<keyword evidence="3" id="KW-0418">Kinase</keyword>
<dbReference type="GO" id="GO:0005524">
    <property type="term" value="F:ATP binding"/>
    <property type="evidence" value="ECO:0007669"/>
    <property type="project" value="UniProtKB-UniRule"/>
</dbReference>
<dbReference type="Proteomes" id="UP001428341">
    <property type="component" value="Unassembled WGS sequence"/>
</dbReference>
<dbReference type="SUPFAM" id="SSF56112">
    <property type="entry name" value="Protein kinase-like (PK-like)"/>
    <property type="match status" value="1"/>
</dbReference>
<dbReference type="PANTHER" id="PTHR48013">
    <property type="entry name" value="DUAL SPECIFICITY MITOGEN-ACTIVATED PROTEIN KINASE KINASE 5-RELATED"/>
    <property type="match status" value="1"/>
</dbReference>
<accession>A0AAP0LL17</accession>
<evidence type="ECO:0000256" key="6">
    <source>
        <dbReference type="ARBA" id="ARBA00038999"/>
    </source>
</evidence>
<keyword evidence="15" id="KW-1185">Reference proteome</keyword>
<evidence type="ECO:0000256" key="5">
    <source>
        <dbReference type="ARBA" id="ARBA00038035"/>
    </source>
</evidence>
<evidence type="ECO:0000313" key="15">
    <source>
        <dbReference type="Proteomes" id="UP001428341"/>
    </source>
</evidence>
<comment type="catalytic activity">
    <reaction evidence="7">
        <text>L-seryl-[protein] + ATP = O-phospho-L-seryl-[protein] + ADP + H(+)</text>
        <dbReference type="Rhea" id="RHEA:17989"/>
        <dbReference type="Rhea" id="RHEA-COMP:9863"/>
        <dbReference type="Rhea" id="RHEA-COMP:11604"/>
        <dbReference type="ChEBI" id="CHEBI:15378"/>
        <dbReference type="ChEBI" id="CHEBI:29999"/>
        <dbReference type="ChEBI" id="CHEBI:30616"/>
        <dbReference type="ChEBI" id="CHEBI:83421"/>
        <dbReference type="ChEBI" id="CHEBI:456216"/>
        <dbReference type="EC" id="2.7.12.2"/>
    </reaction>
</comment>
<dbReference type="GO" id="GO:0051707">
    <property type="term" value="P:response to other organism"/>
    <property type="evidence" value="ECO:0007669"/>
    <property type="project" value="UniProtKB-ARBA"/>
</dbReference>
<keyword evidence="2 10" id="KW-0547">Nucleotide-binding</keyword>
<dbReference type="SMART" id="SM00255">
    <property type="entry name" value="TIR"/>
    <property type="match status" value="1"/>
</dbReference>
<dbReference type="Pfam" id="PF00069">
    <property type="entry name" value="Pkinase"/>
    <property type="match status" value="1"/>
</dbReference>
<dbReference type="Gene3D" id="1.10.510.10">
    <property type="entry name" value="Transferase(Phosphotransferase) domain 1"/>
    <property type="match status" value="1"/>
</dbReference>
<dbReference type="InterPro" id="IPR000719">
    <property type="entry name" value="Prot_kinase_dom"/>
</dbReference>
<name>A0AAP0LL17_9ROSI</name>
<protein>
    <recommendedName>
        <fullName evidence="6">mitogen-activated protein kinase kinase</fullName>
        <ecNumber evidence="6">2.7.12.2</ecNumber>
    </recommendedName>
</protein>
<evidence type="ECO:0000256" key="11">
    <source>
        <dbReference type="RuleBase" id="RU000304"/>
    </source>
</evidence>
<evidence type="ECO:0000256" key="7">
    <source>
        <dbReference type="ARBA" id="ARBA00049014"/>
    </source>
</evidence>
<dbReference type="InterPro" id="IPR008271">
    <property type="entry name" value="Ser/Thr_kinase_AS"/>
</dbReference>
<dbReference type="SMART" id="SM00220">
    <property type="entry name" value="S_TKc"/>
    <property type="match status" value="1"/>
</dbReference>
<dbReference type="Gene3D" id="3.30.200.20">
    <property type="entry name" value="Phosphorylase Kinase, domain 1"/>
    <property type="match status" value="1"/>
</dbReference>
<dbReference type="InterPro" id="IPR035897">
    <property type="entry name" value="Toll_tir_struct_dom_sf"/>
</dbReference>
<dbReference type="PROSITE" id="PS50104">
    <property type="entry name" value="TIR"/>
    <property type="match status" value="1"/>
</dbReference>
<comment type="catalytic activity">
    <reaction evidence="9">
        <text>L-tyrosyl-[protein] + ATP = O-phospho-L-tyrosyl-[protein] + ADP + H(+)</text>
        <dbReference type="Rhea" id="RHEA:10596"/>
        <dbReference type="Rhea" id="RHEA-COMP:10136"/>
        <dbReference type="Rhea" id="RHEA-COMP:20101"/>
        <dbReference type="ChEBI" id="CHEBI:15378"/>
        <dbReference type="ChEBI" id="CHEBI:30616"/>
        <dbReference type="ChEBI" id="CHEBI:46858"/>
        <dbReference type="ChEBI" id="CHEBI:61978"/>
        <dbReference type="ChEBI" id="CHEBI:456216"/>
        <dbReference type="EC" id="2.7.12.2"/>
    </reaction>
</comment>
<dbReference type="InterPro" id="IPR011009">
    <property type="entry name" value="Kinase-like_dom_sf"/>
</dbReference>
<keyword evidence="11" id="KW-0723">Serine/threonine-protein kinase</keyword>
<dbReference type="InterPro" id="IPR017441">
    <property type="entry name" value="Protein_kinase_ATP_BS"/>
</dbReference>
<proteinExistence type="inferred from homology"/>
<evidence type="ECO:0000256" key="1">
    <source>
        <dbReference type="ARBA" id="ARBA00022679"/>
    </source>
</evidence>
<dbReference type="CDD" id="cd06623">
    <property type="entry name" value="PKc_MAPKK_plant_like"/>
    <property type="match status" value="1"/>
</dbReference>
<feature type="domain" description="TIR" evidence="13">
    <location>
        <begin position="10"/>
        <end position="148"/>
    </location>
</feature>
<dbReference type="GO" id="GO:0004674">
    <property type="term" value="F:protein serine/threonine kinase activity"/>
    <property type="evidence" value="ECO:0007669"/>
    <property type="project" value="UniProtKB-KW"/>
</dbReference>
<dbReference type="PANTHER" id="PTHR48013:SF9">
    <property type="entry name" value="DUAL SPECIFICITY MITOGEN-ACTIVATED PROTEIN KINASE KINASE 5"/>
    <property type="match status" value="1"/>
</dbReference>
<dbReference type="Gene3D" id="3.40.50.10140">
    <property type="entry name" value="Toll/interleukin-1 receptor homology (TIR) domain"/>
    <property type="match status" value="1"/>
</dbReference>
<keyword evidence="4 10" id="KW-0067">ATP-binding</keyword>
<dbReference type="EMBL" id="JBCGBO010000025">
    <property type="protein sequence ID" value="KAK9176668.1"/>
    <property type="molecule type" value="Genomic_DNA"/>
</dbReference>
<dbReference type="PROSITE" id="PS00108">
    <property type="entry name" value="PROTEIN_KINASE_ST"/>
    <property type="match status" value="1"/>
</dbReference>
<dbReference type="AlphaFoldDB" id="A0AAP0LL17"/>
<dbReference type="InterPro" id="IPR000157">
    <property type="entry name" value="TIR_dom"/>
</dbReference>
<feature type="domain" description="Protein kinase" evidence="12">
    <location>
        <begin position="236"/>
        <end position="494"/>
    </location>
</feature>
<comment type="caution">
    <text evidence="14">The sequence shown here is derived from an EMBL/GenBank/DDBJ whole genome shotgun (WGS) entry which is preliminary data.</text>
</comment>
<evidence type="ECO:0000259" key="13">
    <source>
        <dbReference type="PROSITE" id="PS50104"/>
    </source>
</evidence>
<evidence type="ECO:0000256" key="10">
    <source>
        <dbReference type="PROSITE-ProRule" id="PRU10141"/>
    </source>
</evidence>
<sequence length="497" mass="56382">MASSSLRPQSNYDVHLNFRGVDTRYQIPRHLDASLCRKGMKTFIDDQEFGRGEEIWPAILEGIGGSRISVMIFSSEYGSSTWSLEKLVEILESKRKDGLIVILAFYYVQPSDENQMGRIGDAFVKHERRFMEHPEMVENWCEALIDASHLPRFRFTITRREADILLDILNAIQEKIPGLSQPKKRKCASVPSMASSVKKPHHLVIQLNIPKPVSPPNLVYIEAASYGQEIDGLSQLEKLQVLGQGNGGTVFKVRHKQTLAIYALKVMRCDRGNPPNPQELNILRQTDCPYIVKCHQIFTNPSGEVSILMEYMNGGTLESHLKSCGRLSEDLIGTISHQVLKGFVYMHSKKIVHRDIKPANLLINQKMEVKIADFGISKIIQQCLERCSTPVGTYAYMSPERLDTEKHGGYNGFAADIWSFGVTMMELYMGYYPFLEPGQEPDFPSLMLAICFREPPSLPECSSEKFRDFIRCCLQKDDPSKRWTALQLLSHPFLADA</sequence>
<dbReference type="Pfam" id="PF01582">
    <property type="entry name" value="TIR"/>
    <property type="match status" value="1"/>
</dbReference>